<keyword evidence="3" id="KW-0540">Nuclease</keyword>
<dbReference type="GO" id="GO:0004519">
    <property type="term" value="F:endonuclease activity"/>
    <property type="evidence" value="ECO:0007669"/>
    <property type="project" value="UniProtKB-KW"/>
</dbReference>
<dbReference type="InterPro" id="IPR011089">
    <property type="entry name" value="GmrSD_C"/>
</dbReference>
<dbReference type="PANTHER" id="PTHR35149:SF2">
    <property type="entry name" value="DUF262 DOMAIN-CONTAINING PROTEIN"/>
    <property type="match status" value="1"/>
</dbReference>
<evidence type="ECO:0000313" key="4">
    <source>
        <dbReference type="Proteomes" id="UP001237592"/>
    </source>
</evidence>
<accession>A0ABU0XNC1</accession>
<dbReference type="RefSeq" id="WP_307778356.1">
    <property type="nucleotide sequence ID" value="NZ_JAVFKP010000001.1"/>
</dbReference>
<evidence type="ECO:0000259" key="1">
    <source>
        <dbReference type="Pfam" id="PF03235"/>
    </source>
</evidence>
<dbReference type="InterPro" id="IPR004919">
    <property type="entry name" value="GmrSD_N"/>
</dbReference>
<proteinExistence type="predicted"/>
<organism evidence="3 4">
    <name type="scientific">Janthinobacterium lividum</name>
    <dbReference type="NCBI Taxonomy" id="29581"/>
    <lineage>
        <taxon>Bacteria</taxon>
        <taxon>Pseudomonadati</taxon>
        <taxon>Pseudomonadota</taxon>
        <taxon>Betaproteobacteria</taxon>
        <taxon>Burkholderiales</taxon>
        <taxon>Oxalobacteraceae</taxon>
        <taxon>Janthinobacterium</taxon>
    </lineage>
</organism>
<feature type="domain" description="GmrSD restriction endonucleases C-terminal" evidence="2">
    <location>
        <begin position="466"/>
        <end position="620"/>
    </location>
</feature>
<dbReference type="Pfam" id="PF07510">
    <property type="entry name" value="GmrSD_C"/>
    <property type="match status" value="1"/>
</dbReference>
<dbReference type="EMBL" id="JAVFKP010000001">
    <property type="protein sequence ID" value="MDQ4625020.1"/>
    <property type="molecule type" value="Genomic_DNA"/>
</dbReference>
<evidence type="ECO:0000259" key="2">
    <source>
        <dbReference type="Pfam" id="PF07510"/>
    </source>
</evidence>
<comment type="caution">
    <text evidence="3">The sequence shown here is derived from an EMBL/GenBank/DDBJ whole genome shotgun (WGS) entry which is preliminary data.</text>
</comment>
<feature type="domain" description="GmrSD restriction endonucleases N-terminal" evidence="1">
    <location>
        <begin position="9"/>
        <end position="250"/>
    </location>
</feature>
<dbReference type="Pfam" id="PF03235">
    <property type="entry name" value="GmrSD_N"/>
    <property type="match status" value="1"/>
</dbReference>
<keyword evidence="3" id="KW-0378">Hydrolase</keyword>
<dbReference type="PANTHER" id="PTHR35149">
    <property type="entry name" value="SLL5132 PROTEIN"/>
    <property type="match status" value="1"/>
</dbReference>
<dbReference type="Proteomes" id="UP001237592">
    <property type="component" value="Unassembled WGS sequence"/>
</dbReference>
<gene>
    <name evidence="3" type="ORF">RB624_03855</name>
</gene>
<name>A0ABU0XNC1_9BURK</name>
<keyword evidence="4" id="KW-1185">Reference proteome</keyword>
<protein>
    <submittedName>
        <fullName evidence="3">DUF262 domain-containing HNH endonuclease family protein</fullName>
    </submittedName>
</protein>
<sequence length="637" mass="72323">MRPFSRSIIELFDGKKRYLIPLFQRQYVWREDVQLNRIWDDVRSKAELRIANRVTLPHFLGAIVICSVTTFGKQVQAFDVIDGQQRLTTFQILLCAFRDVAQNFGSEFSAELQSYIANDGVMEDKKVERYKLWPTQVDRGQLKAIVDEGSLQNLLACEASEFSQQKTGVSPNMIVAYRFFYNKIADFVKDPSIELPVEERIEALFNALKSDLALVSIELEGGDDPQVIFETLNGFSQPLLPTDLMRNYVFQKAYKEELLSRVAAAANGTLTTEERKSPEDLYAEYWLPLDHTFWKKQEKQGRFKRPRIDNFFAHFLAMKKATDVNIGRLFHEYKQWVEVSKPYASVEILLQDASHYASVYAGLVQPVPGGSFIKFSQVQSSFEVSTIIPLVLYLAGEAELPEPQLAACLDILESFLIRRAVCGLTTKNYNRLFLQIIEQIRGEEDVPAALLVALSKPGPENPSVVWPDDAMFRLNWNARPIYNELNSARIQYILLRIEAAMRTAKTEDLTINSKLTVEHIMPINWWTYWPLVGGRIGVDSLTRFASPQPDPEASARDVAVHTLGNLTLLTQALNSSVSNGPWIDKRGEILAHSALAISRSLVEVETWNEAAIEARSKRLLSHALKVWRSPQRGTATI</sequence>
<keyword evidence="3" id="KW-0255">Endonuclease</keyword>
<reference evidence="3 4" key="1">
    <citation type="submission" date="2023-08" db="EMBL/GenBank/DDBJ databases">
        <title>Draft genome sequence of Janthinobacterium lividum.</title>
        <authorList>
            <person name="Chun B.H."/>
            <person name="Lee Y."/>
        </authorList>
    </citation>
    <scope>NUCLEOTIDE SEQUENCE [LARGE SCALE GENOMIC DNA]</scope>
    <source>
        <strain evidence="3 4">AMJK</strain>
    </source>
</reference>
<evidence type="ECO:0000313" key="3">
    <source>
        <dbReference type="EMBL" id="MDQ4625020.1"/>
    </source>
</evidence>